<gene>
    <name evidence="2" type="ORF">HPULCUR_007255</name>
</gene>
<name>A0ABP9Y476_9FUNG</name>
<sequence>MLTTLKQATRFRRPATYLLSRDLVTQRVLIRPTQRVSIAMFLPQQQQQRNMSFRRQLLQSPIGRGLAIATVGGTSILGLMVLGPFLLVGIGGLTAIVAFRAWRFKKQLERTTGTDWPEFITNFMQQQQVFGKEKQMVETEAIRRLETWAQTEQGRGILIEHDIHPEQVVERVLMRASFVKTSSSRNNNEIKVELDLVNSPNSVLVATANVDVEGNISLTDIKLVTFAGQVLQVPLQQNGGRGGRVIEGEFQDVQ</sequence>
<comment type="caution">
    <text evidence="2">The sequence shown here is derived from an EMBL/GenBank/DDBJ whole genome shotgun (WGS) entry which is preliminary data.</text>
</comment>
<organism evidence="2 3">
    <name type="scientific">Helicostylum pulchrum</name>
    <dbReference type="NCBI Taxonomy" id="562976"/>
    <lineage>
        <taxon>Eukaryota</taxon>
        <taxon>Fungi</taxon>
        <taxon>Fungi incertae sedis</taxon>
        <taxon>Mucoromycota</taxon>
        <taxon>Mucoromycotina</taxon>
        <taxon>Mucoromycetes</taxon>
        <taxon>Mucorales</taxon>
        <taxon>Mucorineae</taxon>
        <taxon>Mucoraceae</taxon>
        <taxon>Helicostylum</taxon>
    </lineage>
</organism>
<reference evidence="2 3" key="1">
    <citation type="submission" date="2024-04" db="EMBL/GenBank/DDBJ databases">
        <title>genome sequences of Mucor flavus KT1a and Helicostylum pulchrum KT1b strains isolation_sourced from the surface of a dry-aged beef.</title>
        <authorList>
            <person name="Toyotome T."/>
            <person name="Hosono M."/>
            <person name="Torimaru M."/>
            <person name="Fukuda K."/>
            <person name="Mikami N."/>
        </authorList>
    </citation>
    <scope>NUCLEOTIDE SEQUENCE [LARGE SCALE GENOMIC DNA]</scope>
    <source>
        <strain evidence="2 3">KT1b</strain>
    </source>
</reference>
<feature type="transmembrane region" description="Helical" evidence="1">
    <location>
        <begin position="85"/>
        <end position="102"/>
    </location>
</feature>
<evidence type="ECO:0000313" key="3">
    <source>
        <dbReference type="Proteomes" id="UP001476247"/>
    </source>
</evidence>
<keyword evidence="1" id="KW-0812">Transmembrane</keyword>
<evidence type="ECO:0000313" key="2">
    <source>
        <dbReference type="EMBL" id="GAA5801801.1"/>
    </source>
</evidence>
<proteinExistence type="predicted"/>
<keyword evidence="1" id="KW-0472">Membrane</keyword>
<dbReference type="EMBL" id="BAABUJ010000020">
    <property type="protein sequence ID" value="GAA5801801.1"/>
    <property type="molecule type" value="Genomic_DNA"/>
</dbReference>
<protein>
    <submittedName>
        <fullName evidence="2">Uncharacterized protein</fullName>
    </submittedName>
</protein>
<accession>A0ABP9Y476</accession>
<evidence type="ECO:0000256" key="1">
    <source>
        <dbReference type="SAM" id="Phobius"/>
    </source>
</evidence>
<keyword evidence="3" id="KW-1185">Reference proteome</keyword>
<keyword evidence="1" id="KW-1133">Transmembrane helix</keyword>
<dbReference type="Proteomes" id="UP001476247">
    <property type="component" value="Unassembled WGS sequence"/>
</dbReference>